<dbReference type="EMBL" id="JADCUA010000001">
    <property type="protein sequence ID" value="KAH9844204.1"/>
    <property type="molecule type" value="Genomic_DNA"/>
</dbReference>
<evidence type="ECO:0000313" key="1">
    <source>
        <dbReference type="EMBL" id="KAH9844204.1"/>
    </source>
</evidence>
<dbReference type="Proteomes" id="UP000814176">
    <property type="component" value="Unassembled WGS sequence"/>
</dbReference>
<dbReference type="GeneID" id="72002939"/>
<protein>
    <submittedName>
        <fullName evidence="1">Uncharacterized protein</fullName>
    </submittedName>
</protein>
<comment type="caution">
    <text evidence="1">The sequence shown here is derived from an EMBL/GenBank/DDBJ whole genome shotgun (WGS) entry which is preliminary data.</text>
</comment>
<proteinExistence type="predicted"/>
<gene>
    <name evidence="1" type="ORF">C8Q71DRAFT_731740</name>
</gene>
<name>A0ABQ8KY30_9APHY</name>
<dbReference type="RefSeq" id="XP_047785014.1">
    <property type="nucleotide sequence ID" value="XM_047922207.1"/>
</dbReference>
<reference evidence="1 2" key="1">
    <citation type="journal article" date="2021" name="Environ. Microbiol.">
        <title>Gene family expansions and transcriptome signatures uncover fungal adaptations to wood decay.</title>
        <authorList>
            <person name="Hage H."/>
            <person name="Miyauchi S."/>
            <person name="Viragh M."/>
            <person name="Drula E."/>
            <person name="Min B."/>
            <person name="Chaduli D."/>
            <person name="Navarro D."/>
            <person name="Favel A."/>
            <person name="Norest M."/>
            <person name="Lesage-Meessen L."/>
            <person name="Balint B."/>
            <person name="Merenyi Z."/>
            <person name="de Eugenio L."/>
            <person name="Morin E."/>
            <person name="Martinez A.T."/>
            <person name="Baldrian P."/>
            <person name="Stursova M."/>
            <person name="Martinez M.J."/>
            <person name="Novotny C."/>
            <person name="Magnuson J.K."/>
            <person name="Spatafora J.W."/>
            <person name="Maurice S."/>
            <person name="Pangilinan J."/>
            <person name="Andreopoulos W."/>
            <person name="LaButti K."/>
            <person name="Hundley H."/>
            <person name="Na H."/>
            <person name="Kuo A."/>
            <person name="Barry K."/>
            <person name="Lipzen A."/>
            <person name="Henrissat B."/>
            <person name="Riley R."/>
            <person name="Ahrendt S."/>
            <person name="Nagy L.G."/>
            <person name="Grigoriev I.V."/>
            <person name="Martin F."/>
            <person name="Rosso M.N."/>
        </authorList>
    </citation>
    <scope>NUCLEOTIDE SEQUENCE [LARGE SCALE GENOMIC DNA]</scope>
    <source>
        <strain evidence="1 2">CIRM-BRFM 1785</strain>
    </source>
</reference>
<sequence length="149" mass="16545">MLSQALAGILCVYTNCSSRRMDQTSDRIGFMGAAPELLGPDCSCIQTANTSQDVLRVSPHTIDPIPACVSAQYEYWHFSEDESRYTSASCDLATVKEFTKRPDSCEHRHQMRRDMYPAILSCDLEPEEFGLPSREVRAGGDSCTAVARL</sequence>
<evidence type="ECO:0000313" key="2">
    <source>
        <dbReference type="Proteomes" id="UP000814176"/>
    </source>
</evidence>
<organism evidence="1 2">
    <name type="scientific">Rhodofomes roseus</name>
    <dbReference type="NCBI Taxonomy" id="34475"/>
    <lineage>
        <taxon>Eukaryota</taxon>
        <taxon>Fungi</taxon>
        <taxon>Dikarya</taxon>
        <taxon>Basidiomycota</taxon>
        <taxon>Agaricomycotina</taxon>
        <taxon>Agaricomycetes</taxon>
        <taxon>Polyporales</taxon>
        <taxon>Rhodofomes</taxon>
    </lineage>
</organism>
<keyword evidence="2" id="KW-1185">Reference proteome</keyword>
<accession>A0ABQ8KY30</accession>